<name>A0ACC2TWK9_9FUNG</name>
<accession>A0ACC2TWK9</accession>
<proteinExistence type="predicted"/>
<evidence type="ECO:0000313" key="1">
    <source>
        <dbReference type="EMBL" id="KAJ9078997.1"/>
    </source>
</evidence>
<dbReference type="EMBL" id="QTSX02002132">
    <property type="protein sequence ID" value="KAJ9078997.1"/>
    <property type="molecule type" value="Genomic_DNA"/>
</dbReference>
<evidence type="ECO:0000313" key="2">
    <source>
        <dbReference type="Proteomes" id="UP001165960"/>
    </source>
</evidence>
<keyword evidence="2" id="KW-1185">Reference proteome</keyword>
<reference evidence="1" key="1">
    <citation type="submission" date="2022-04" db="EMBL/GenBank/DDBJ databases">
        <title>Genome of the entomopathogenic fungus Entomophthora muscae.</title>
        <authorList>
            <person name="Elya C."/>
            <person name="Lovett B.R."/>
            <person name="Lee E."/>
            <person name="Macias A.M."/>
            <person name="Hajek A.E."/>
            <person name="De Bivort B.L."/>
            <person name="Kasson M.T."/>
            <person name="De Fine Licht H.H."/>
            <person name="Stajich J.E."/>
        </authorList>
    </citation>
    <scope>NUCLEOTIDE SEQUENCE</scope>
    <source>
        <strain evidence="1">Berkeley</strain>
    </source>
</reference>
<organism evidence="1 2">
    <name type="scientific">Entomophthora muscae</name>
    <dbReference type="NCBI Taxonomy" id="34485"/>
    <lineage>
        <taxon>Eukaryota</taxon>
        <taxon>Fungi</taxon>
        <taxon>Fungi incertae sedis</taxon>
        <taxon>Zoopagomycota</taxon>
        <taxon>Entomophthoromycotina</taxon>
        <taxon>Entomophthoromycetes</taxon>
        <taxon>Entomophthorales</taxon>
        <taxon>Entomophthoraceae</taxon>
        <taxon>Entomophthora</taxon>
    </lineage>
</organism>
<dbReference type="Proteomes" id="UP001165960">
    <property type="component" value="Unassembled WGS sequence"/>
</dbReference>
<comment type="caution">
    <text evidence="1">The sequence shown here is derived from an EMBL/GenBank/DDBJ whole genome shotgun (WGS) entry which is preliminary data.</text>
</comment>
<protein>
    <submittedName>
        <fullName evidence="1">Uncharacterized protein</fullName>
    </submittedName>
</protein>
<sequence>MLLIFIFAIVHCALGAETSSQGLVITNPFSTATRQKRENSCKCKPKGVEWELNCSDKAGRCDKVKHALELMAQSMENALVLKRIRIQLNFKSLSSSLNIFNKQLSKRQQYNLINVTDSQGSFLYPQALFKQEKRKETPTLNPFDIVIEIDAEFSFYFPMDYSEKQKTCEFDFMAILTHEVLHGLGFQSSLHKSNEGLYIPHKVTSTYKSGKIKTEFLFTVFDKHIVFESNMTPFSHYANQLRSLGPINSSTKDKRIGNPHLKVFKTLTALIRNNYYFNTSSHQQLKLKGYSILSDLDLSHLDSSFYKQQDEAIIPDFWPKEGLYNLFNSQNKWLTSPFGPNSLAILATLGYKINPTPNYEHSLEHFYAKLHPLPANPTETSLFRFNPSIALCASLFF</sequence>
<gene>
    <name evidence="1" type="ORF">DSO57_1001210</name>
</gene>